<accession>A0AC61QMX4</accession>
<keyword evidence="1" id="KW-0378">Hydrolase</keyword>
<comment type="caution">
    <text evidence="1">The sequence shown here is derived from an EMBL/GenBank/DDBJ whole genome shotgun (WGS) entry which is preliminary data.</text>
</comment>
<keyword evidence="1" id="KW-0482">Metalloprotease</keyword>
<keyword evidence="2" id="KW-1185">Reference proteome</keyword>
<evidence type="ECO:0000313" key="1">
    <source>
        <dbReference type="EMBL" id="TDF74704.1"/>
    </source>
</evidence>
<gene>
    <name evidence="1" type="primary">rseP</name>
    <name evidence="1" type="ORF">E0946_01070</name>
</gene>
<organism evidence="1 2">
    <name type="scientific">Candidatus Syntrophosphaera thermopropionivorans</name>
    <dbReference type="NCBI Taxonomy" id="2593015"/>
    <lineage>
        <taxon>Bacteria</taxon>
        <taxon>Pseudomonadati</taxon>
        <taxon>Candidatus Cloacimonadota</taxon>
        <taxon>Candidatus Cloacimonadia</taxon>
        <taxon>Candidatus Cloacimonadales</taxon>
        <taxon>Candidatus Cloacimonadaceae</taxon>
        <taxon>Candidatus Syntrophosphaera</taxon>
    </lineage>
</organism>
<proteinExistence type="predicted"/>
<sequence>MTLLLTILAFGLMIFVHELGHFLMAKAWGVGIEQFSIGFGKPIAQFTSHNVQWRIGWIPLGGYVKMKGENPDEQNIDDENALSRKPWWQKAIIGFSGPFANIVLTLILFIWSFMMPVYIEDQLPVVYKAEGKWAQVFAPGDSIISVNGKNIRGYSEFLQELLSNPENTVLLSRNGNKQTVLISSSEVDSLAKSLYPYADTRIGEVVPKTPAYHSKLESGDRIVAIDSLPVSNWYEMREIIVNSEKDEVLLTIERNGQRFNKVLPLESSINTGGNKAIGIIQYQPVKYERRYKPLEAIQLGTVNTVNFIVLNYQALGKLVQKPQDLTKSVGGPVMIASMSQSFGKKGFGSLLFFFGSISLMLAIMNLLPIPVLDGGLILFAIIEGIIRKPVPQQVQSILQTIGFFILIFLMVLAFYSDIASEVLRFINR</sequence>
<evidence type="ECO:0000313" key="2">
    <source>
        <dbReference type="Proteomes" id="UP000294588"/>
    </source>
</evidence>
<dbReference type="Proteomes" id="UP000294588">
    <property type="component" value="Unassembled WGS sequence"/>
</dbReference>
<keyword evidence="1" id="KW-0645">Protease</keyword>
<protein>
    <submittedName>
        <fullName evidence="1">RIP metalloprotease RseP</fullName>
    </submittedName>
</protein>
<dbReference type="EMBL" id="SMOG01000001">
    <property type="protein sequence ID" value="TDF74704.1"/>
    <property type="molecule type" value="Genomic_DNA"/>
</dbReference>
<reference evidence="1" key="1">
    <citation type="submission" date="2019-03" db="EMBL/GenBank/DDBJ databases">
        <title>Candidatus Syntrophosphaera thermopropionivorans: a novel player in syntrophic propionate oxidation during anaerobic digestion.</title>
        <authorList>
            <person name="Dyksma S."/>
        </authorList>
    </citation>
    <scope>NUCLEOTIDE SEQUENCE</scope>
    <source>
        <strain evidence="1">W5</strain>
    </source>
</reference>
<name>A0AC61QMX4_9BACT</name>